<gene>
    <name evidence="2" type="ORF">OS493_001595</name>
</gene>
<accession>A0A9W9ZGU9</accession>
<dbReference type="Proteomes" id="UP001163046">
    <property type="component" value="Unassembled WGS sequence"/>
</dbReference>
<evidence type="ECO:0000256" key="1">
    <source>
        <dbReference type="SAM" id="MobiDB-lite"/>
    </source>
</evidence>
<sequence>KITKTKRSPPRREPTTEIKSTPFKKCENSDFFDVTSNVKLVITNTVCKAFQNYLTSRDYQSQFAAAYNNNKAYDCIVYDEQQPPFLRNLTSQSR</sequence>
<proteinExistence type="predicted"/>
<name>A0A9W9ZGU9_9CNID</name>
<feature type="non-terminal residue" evidence="2">
    <location>
        <position position="1"/>
    </location>
</feature>
<protein>
    <submittedName>
        <fullName evidence="2">Uncharacterized protein</fullName>
    </submittedName>
</protein>
<dbReference type="EMBL" id="MU826350">
    <property type="protein sequence ID" value="KAJ7381457.1"/>
    <property type="molecule type" value="Genomic_DNA"/>
</dbReference>
<reference evidence="2" key="1">
    <citation type="submission" date="2023-01" db="EMBL/GenBank/DDBJ databases">
        <title>Genome assembly of the deep-sea coral Lophelia pertusa.</title>
        <authorList>
            <person name="Herrera S."/>
            <person name="Cordes E."/>
        </authorList>
    </citation>
    <scope>NUCLEOTIDE SEQUENCE</scope>
    <source>
        <strain evidence="2">USNM1676648</strain>
        <tissue evidence="2">Polyp</tissue>
    </source>
</reference>
<evidence type="ECO:0000313" key="3">
    <source>
        <dbReference type="Proteomes" id="UP001163046"/>
    </source>
</evidence>
<organism evidence="2 3">
    <name type="scientific">Desmophyllum pertusum</name>
    <dbReference type="NCBI Taxonomy" id="174260"/>
    <lineage>
        <taxon>Eukaryota</taxon>
        <taxon>Metazoa</taxon>
        <taxon>Cnidaria</taxon>
        <taxon>Anthozoa</taxon>
        <taxon>Hexacorallia</taxon>
        <taxon>Scleractinia</taxon>
        <taxon>Caryophylliina</taxon>
        <taxon>Caryophylliidae</taxon>
        <taxon>Desmophyllum</taxon>
    </lineage>
</organism>
<comment type="caution">
    <text evidence="2">The sequence shown here is derived from an EMBL/GenBank/DDBJ whole genome shotgun (WGS) entry which is preliminary data.</text>
</comment>
<evidence type="ECO:0000313" key="2">
    <source>
        <dbReference type="EMBL" id="KAJ7381457.1"/>
    </source>
</evidence>
<keyword evidence="3" id="KW-1185">Reference proteome</keyword>
<feature type="region of interest" description="Disordered" evidence="1">
    <location>
        <begin position="1"/>
        <end position="20"/>
    </location>
</feature>
<dbReference type="AlphaFoldDB" id="A0A9W9ZGU9"/>